<feature type="transmembrane region" description="Helical" evidence="11">
    <location>
        <begin position="318"/>
        <end position="341"/>
    </location>
</feature>
<keyword evidence="7" id="KW-0915">Sodium</keyword>
<organism evidence="13 14">
    <name type="scientific">Sulfobacillus benefaciens</name>
    <dbReference type="NCBI Taxonomy" id="453960"/>
    <lineage>
        <taxon>Bacteria</taxon>
        <taxon>Bacillati</taxon>
        <taxon>Bacillota</taxon>
        <taxon>Clostridia</taxon>
        <taxon>Eubacteriales</taxon>
        <taxon>Clostridiales Family XVII. Incertae Sedis</taxon>
        <taxon>Sulfobacillus</taxon>
    </lineage>
</organism>
<comment type="subcellular location">
    <subcellularLocation>
        <location evidence="1">Membrane</location>
        <topology evidence="1">Multi-pass membrane protein</topology>
    </subcellularLocation>
</comment>
<feature type="transmembrane region" description="Helical" evidence="11">
    <location>
        <begin position="143"/>
        <end position="163"/>
    </location>
</feature>
<dbReference type="Pfam" id="PF00999">
    <property type="entry name" value="Na_H_Exchanger"/>
    <property type="match status" value="1"/>
</dbReference>
<dbReference type="AlphaFoldDB" id="A0A2T2WWN8"/>
<evidence type="ECO:0000256" key="6">
    <source>
        <dbReference type="ARBA" id="ARBA00022989"/>
    </source>
</evidence>
<accession>A0A2T2WWN8</accession>
<feature type="transmembrane region" description="Helical" evidence="11">
    <location>
        <begin position="251"/>
        <end position="272"/>
    </location>
</feature>
<dbReference type="GO" id="GO:1902600">
    <property type="term" value="P:proton transmembrane transport"/>
    <property type="evidence" value="ECO:0007669"/>
    <property type="project" value="InterPro"/>
</dbReference>
<feature type="transmembrane region" description="Helical" evidence="11">
    <location>
        <begin position="211"/>
        <end position="231"/>
    </location>
</feature>
<dbReference type="InterPro" id="IPR038770">
    <property type="entry name" value="Na+/solute_symporter_sf"/>
</dbReference>
<evidence type="ECO:0000256" key="7">
    <source>
        <dbReference type="ARBA" id="ARBA00023053"/>
    </source>
</evidence>
<dbReference type="PANTHER" id="PTHR43562:SF3">
    <property type="entry name" value="SODIUM ION_PROTON EXCHANGER (EUROFUNG)"/>
    <property type="match status" value="1"/>
</dbReference>
<protein>
    <recommendedName>
        <fullName evidence="12">Cation/H+ exchanger transmembrane domain-containing protein</fullName>
    </recommendedName>
</protein>
<keyword evidence="4" id="KW-0050">Antiport</keyword>
<gene>
    <name evidence="13" type="ORF">C7B46_19825</name>
</gene>
<dbReference type="EMBL" id="PXYW01000121">
    <property type="protein sequence ID" value="PSR26654.1"/>
    <property type="molecule type" value="Genomic_DNA"/>
</dbReference>
<evidence type="ECO:0000256" key="4">
    <source>
        <dbReference type="ARBA" id="ARBA00022449"/>
    </source>
</evidence>
<keyword evidence="10" id="KW-0739">Sodium transport</keyword>
<dbReference type="Gene3D" id="1.20.1530.20">
    <property type="match status" value="1"/>
</dbReference>
<dbReference type="GO" id="GO:0015297">
    <property type="term" value="F:antiporter activity"/>
    <property type="evidence" value="ECO:0007669"/>
    <property type="project" value="UniProtKB-KW"/>
</dbReference>
<evidence type="ECO:0000256" key="10">
    <source>
        <dbReference type="ARBA" id="ARBA00023201"/>
    </source>
</evidence>
<comment type="caution">
    <text evidence="13">The sequence shown here is derived from an EMBL/GenBank/DDBJ whole genome shotgun (WGS) entry which is preliminary data.</text>
</comment>
<evidence type="ECO:0000256" key="9">
    <source>
        <dbReference type="ARBA" id="ARBA00023136"/>
    </source>
</evidence>
<evidence type="ECO:0000256" key="11">
    <source>
        <dbReference type="SAM" id="Phobius"/>
    </source>
</evidence>
<dbReference type="InterPro" id="IPR006153">
    <property type="entry name" value="Cation/H_exchanger_TM"/>
</dbReference>
<evidence type="ECO:0000256" key="3">
    <source>
        <dbReference type="ARBA" id="ARBA00022448"/>
    </source>
</evidence>
<evidence type="ECO:0000259" key="12">
    <source>
        <dbReference type="Pfam" id="PF00999"/>
    </source>
</evidence>
<feature type="transmembrane region" description="Helical" evidence="11">
    <location>
        <begin position="73"/>
        <end position="91"/>
    </location>
</feature>
<evidence type="ECO:0000256" key="8">
    <source>
        <dbReference type="ARBA" id="ARBA00023065"/>
    </source>
</evidence>
<name>A0A2T2WWN8_9FIRM</name>
<sequence length="429" mass="47085">MNSPAVAYAVLELGVLITSAKVLGWLFAQLRLPSVIGEFGAGVLWGKSLIEWCWPWLYHHVFPASLAPTSIKILSMATLFGFLVMLASSGADALPQAVKNSRAGIVTSFYVTSSWILSMFTGGVLVALAPMTLLTPKDTPGKLAFFIGICVAMSAVPIISRVINEYGIAGCPNGILLMRLSMIMDFIGWMMLALGALWFAHHMFNLAMVSVALRMVIGIVILIVIGTFIVSRLAEIPSTYWFWPTLFGYSAFTYFLAQVNLYIGGLLFGLALSRTSSLRVEIRRQFGGMAEEVFVPRFFCFIGYQSNAWVFSHASVDFLGLAILVMGIVVKALPALFFRWLGSTWREIALLTFTLNARGGMEIFAALWALAAGIFSNGLFSVITSTAIITAVTCPIVVRWYLHKPTIEEQRAVTNRVLLTSYTITHVVE</sequence>
<feature type="transmembrane region" description="Helical" evidence="11">
    <location>
        <begin position="103"/>
        <end position="131"/>
    </location>
</feature>
<dbReference type="GO" id="GO:0006814">
    <property type="term" value="P:sodium ion transport"/>
    <property type="evidence" value="ECO:0007669"/>
    <property type="project" value="UniProtKB-KW"/>
</dbReference>
<dbReference type="PANTHER" id="PTHR43562">
    <property type="entry name" value="NAPA-TYPE SODIUM/HYDROGEN ANTIPORTER"/>
    <property type="match status" value="1"/>
</dbReference>
<dbReference type="GO" id="GO:0016020">
    <property type="term" value="C:membrane"/>
    <property type="evidence" value="ECO:0007669"/>
    <property type="project" value="UniProtKB-SubCell"/>
</dbReference>
<feature type="transmembrane region" description="Helical" evidence="11">
    <location>
        <begin position="175"/>
        <end position="199"/>
    </location>
</feature>
<evidence type="ECO:0000256" key="5">
    <source>
        <dbReference type="ARBA" id="ARBA00022692"/>
    </source>
</evidence>
<reference evidence="13 14" key="1">
    <citation type="journal article" date="2014" name="BMC Genomics">
        <title>Comparison of environmental and isolate Sulfobacillus genomes reveals diverse carbon, sulfur, nitrogen, and hydrogen metabolisms.</title>
        <authorList>
            <person name="Justice N.B."/>
            <person name="Norman A."/>
            <person name="Brown C.T."/>
            <person name="Singh A."/>
            <person name="Thomas B.C."/>
            <person name="Banfield J.F."/>
        </authorList>
    </citation>
    <scope>NUCLEOTIDE SEQUENCE [LARGE SCALE GENOMIC DNA]</scope>
    <source>
        <strain evidence="13">AMDSBA4</strain>
    </source>
</reference>
<feature type="domain" description="Cation/H+ exchanger transmembrane" evidence="12">
    <location>
        <begin position="18"/>
        <end position="403"/>
    </location>
</feature>
<keyword evidence="6 11" id="KW-1133">Transmembrane helix</keyword>
<comment type="similarity">
    <text evidence="2">Belongs to the monovalent cation:proton antiporter 2 (CPA2) transporter (TC 2.A.37) family.</text>
</comment>
<keyword evidence="9 11" id="KW-0472">Membrane</keyword>
<feature type="transmembrane region" description="Helical" evidence="11">
    <location>
        <begin position="378"/>
        <end position="402"/>
    </location>
</feature>
<dbReference type="Proteomes" id="UP000242972">
    <property type="component" value="Unassembled WGS sequence"/>
</dbReference>
<feature type="transmembrane region" description="Helical" evidence="11">
    <location>
        <begin position="6"/>
        <end position="28"/>
    </location>
</feature>
<proteinExistence type="inferred from homology"/>
<evidence type="ECO:0000256" key="1">
    <source>
        <dbReference type="ARBA" id="ARBA00004141"/>
    </source>
</evidence>
<keyword evidence="3" id="KW-0813">Transport</keyword>
<feature type="transmembrane region" description="Helical" evidence="11">
    <location>
        <begin position="348"/>
        <end position="372"/>
    </location>
</feature>
<evidence type="ECO:0000313" key="13">
    <source>
        <dbReference type="EMBL" id="PSR26654.1"/>
    </source>
</evidence>
<evidence type="ECO:0000256" key="2">
    <source>
        <dbReference type="ARBA" id="ARBA00005551"/>
    </source>
</evidence>
<evidence type="ECO:0000313" key="14">
    <source>
        <dbReference type="Proteomes" id="UP000242972"/>
    </source>
</evidence>
<keyword evidence="5 11" id="KW-0812">Transmembrane</keyword>
<keyword evidence="8" id="KW-0406">Ion transport</keyword>